<dbReference type="GO" id="GO:0015093">
    <property type="term" value="F:ferrous iron transmembrane transporter activity"/>
    <property type="evidence" value="ECO:0007669"/>
    <property type="project" value="TreeGrafter"/>
</dbReference>
<evidence type="ECO:0000256" key="9">
    <source>
        <dbReference type="PROSITE-ProRule" id="PRU00282"/>
    </source>
</evidence>
<evidence type="ECO:0000256" key="3">
    <source>
        <dbReference type="ARBA" id="ARBA00022448"/>
    </source>
</evidence>
<keyword evidence="5" id="KW-0677">Repeat</keyword>
<dbReference type="EMBL" id="CAJVPI010000602">
    <property type="protein sequence ID" value="CAG8554744.1"/>
    <property type="molecule type" value="Genomic_DNA"/>
</dbReference>
<keyword evidence="3 10" id="KW-0813">Transport</keyword>
<keyword evidence="7" id="KW-0496">Mitochondrion</keyword>
<evidence type="ECO:0000256" key="2">
    <source>
        <dbReference type="ARBA" id="ARBA00006375"/>
    </source>
</evidence>
<keyword evidence="8 9" id="KW-0472">Membrane</keyword>
<dbReference type="Proteomes" id="UP000789739">
    <property type="component" value="Unassembled WGS sequence"/>
</dbReference>
<dbReference type="InterPro" id="IPR018108">
    <property type="entry name" value="MCP_transmembrane"/>
</dbReference>
<accession>A0A9N9FRF0</accession>
<gene>
    <name evidence="11" type="ORF">PBRASI_LOCUS5276</name>
</gene>
<name>A0A9N9FRF0_9GLOM</name>
<feature type="repeat" description="Solcar" evidence="9">
    <location>
        <begin position="18"/>
        <end position="106"/>
    </location>
</feature>
<evidence type="ECO:0000256" key="4">
    <source>
        <dbReference type="ARBA" id="ARBA00022692"/>
    </source>
</evidence>
<dbReference type="InterPro" id="IPR002067">
    <property type="entry name" value="MCP"/>
</dbReference>
<evidence type="ECO:0000313" key="11">
    <source>
        <dbReference type="EMBL" id="CAG8554744.1"/>
    </source>
</evidence>
<comment type="similarity">
    <text evidence="2 10">Belongs to the mitochondrial carrier (TC 2.A.29) family.</text>
</comment>
<evidence type="ECO:0000256" key="6">
    <source>
        <dbReference type="ARBA" id="ARBA00022989"/>
    </source>
</evidence>
<dbReference type="FunFam" id="1.50.40.10:FF:000029">
    <property type="entry name" value="Solute carrier family 25 member 28"/>
    <property type="match status" value="1"/>
</dbReference>
<dbReference type="GO" id="GO:0031966">
    <property type="term" value="C:mitochondrial membrane"/>
    <property type="evidence" value="ECO:0007669"/>
    <property type="project" value="UniProtKB-SubCell"/>
</dbReference>
<dbReference type="PROSITE" id="PS50920">
    <property type="entry name" value="SOLCAR"/>
    <property type="match status" value="3"/>
</dbReference>
<comment type="subcellular location">
    <subcellularLocation>
        <location evidence="1">Mitochondrion membrane</location>
        <topology evidence="1">Multi-pass membrane protein</topology>
    </subcellularLocation>
</comment>
<feature type="repeat" description="Solcar" evidence="9">
    <location>
        <begin position="115"/>
        <end position="199"/>
    </location>
</feature>
<comment type="caution">
    <text evidence="11">The sequence shown here is derived from an EMBL/GenBank/DDBJ whole genome shotgun (WGS) entry which is preliminary data.</text>
</comment>
<dbReference type="PANTHER" id="PTHR45758">
    <property type="entry name" value="MITOFERRIN-1-RELATED"/>
    <property type="match status" value="1"/>
</dbReference>
<sequence>MPEIPEHDYDYESLPDTSSLSVNLIAGALAGIGEHTIMYPADSIKTRMQILNPTPQAVYTGVGNAITRISTTEGIRTLWRGVNSVILGAGPSHALYFGTYEFCKDFFGGNKPDGHHPIATAAAGACATIASDALMNPFDVIKQRMQIHGSIHRNVIECARTVYLREGLIAFYISYPTTLTMTIPFQAVQFSSYEYFRKVLNPCGDYDPKTHVMAGGLAGAIAAAATTPLDVAKTLLQTRGTSSDMRVRNCSGLFDAFRIINEIYGLKGFIRGIRPRVLSHMPSTAICWSVYEYFKWQLYELRARSETGYRLNIATEGRLGQLSGKIITRFEGGFATTLLDGSSISQ</sequence>
<dbReference type="InterPro" id="IPR023395">
    <property type="entry name" value="MCP_dom_sf"/>
</dbReference>
<evidence type="ECO:0000256" key="1">
    <source>
        <dbReference type="ARBA" id="ARBA00004225"/>
    </source>
</evidence>
<dbReference type="OrthoDB" id="43906at2759"/>
<evidence type="ECO:0000256" key="5">
    <source>
        <dbReference type="ARBA" id="ARBA00022737"/>
    </source>
</evidence>
<protein>
    <submittedName>
        <fullName evidence="11">1516_t:CDS:1</fullName>
    </submittedName>
</protein>
<feature type="repeat" description="Solcar" evidence="9">
    <location>
        <begin position="206"/>
        <end position="297"/>
    </location>
</feature>
<dbReference type="Pfam" id="PF00153">
    <property type="entry name" value="Mito_carr"/>
    <property type="match status" value="3"/>
</dbReference>
<keyword evidence="6" id="KW-1133">Transmembrane helix</keyword>
<dbReference type="PRINTS" id="PR00926">
    <property type="entry name" value="MITOCARRIER"/>
</dbReference>
<reference evidence="11" key="1">
    <citation type="submission" date="2021-06" db="EMBL/GenBank/DDBJ databases">
        <authorList>
            <person name="Kallberg Y."/>
            <person name="Tangrot J."/>
            <person name="Rosling A."/>
        </authorList>
    </citation>
    <scope>NUCLEOTIDE SEQUENCE</scope>
    <source>
        <strain evidence="11">BR232B</strain>
    </source>
</reference>
<organism evidence="11 12">
    <name type="scientific">Paraglomus brasilianum</name>
    <dbReference type="NCBI Taxonomy" id="144538"/>
    <lineage>
        <taxon>Eukaryota</taxon>
        <taxon>Fungi</taxon>
        <taxon>Fungi incertae sedis</taxon>
        <taxon>Mucoromycota</taxon>
        <taxon>Glomeromycotina</taxon>
        <taxon>Glomeromycetes</taxon>
        <taxon>Paraglomerales</taxon>
        <taxon>Paraglomeraceae</taxon>
        <taxon>Paraglomus</taxon>
    </lineage>
</organism>
<proteinExistence type="inferred from homology"/>
<evidence type="ECO:0000256" key="8">
    <source>
        <dbReference type="ARBA" id="ARBA00023136"/>
    </source>
</evidence>
<dbReference type="PANTHER" id="PTHR45758:SF4">
    <property type="entry name" value="MITOFERRIN-1"/>
    <property type="match status" value="1"/>
</dbReference>
<dbReference type="SUPFAM" id="SSF103506">
    <property type="entry name" value="Mitochondrial carrier"/>
    <property type="match status" value="1"/>
</dbReference>
<dbReference type="GO" id="GO:0048250">
    <property type="term" value="P:iron import into the mitochondrion"/>
    <property type="evidence" value="ECO:0007669"/>
    <property type="project" value="TreeGrafter"/>
</dbReference>
<keyword evidence="4 9" id="KW-0812">Transmembrane</keyword>
<keyword evidence="12" id="KW-1185">Reference proteome</keyword>
<dbReference type="Gene3D" id="1.50.40.10">
    <property type="entry name" value="Mitochondrial carrier domain"/>
    <property type="match status" value="1"/>
</dbReference>
<dbReference type="AlphaFoldDB" id="A0A9N9FRF0"/>
<evidence type="ECO:0000313" key="12">
    <source>
        <dbReference type="Proteomes" id="UP000789739"/>
    </source>
</evidence>
<evidence type="ECO:0000256" key="7">
    <source>
        <dbReference type="ARBA" id="ARBA00023128"/>
    </source>
</evidence>
<evidence type="ECO:0000256" key="10">
    <source>
        <dbReference type="RuleBase" id="RU000488"/>
    </source>
</evidence>